<gene>
    <name evidence="8" type="ORF">NOI20_10920</name>
</gene>
<reference evidence="8" key="2">
    <citation type="submission" date="2023-04" db="EMBL/GenBank/DDBJ databases">
        <title>'Rhodoalgimonas zhirmunskyi' gen. nov., isolated from a red alga.</title>
        <authorList>
            <person name="Nedashkovskaya O.I."/>
            <person name="Otstavnykh N.Y."/>
            <person name="Bystritskaya E.P."/>
            <person name="Balabanova L.A."/>
            <person name="Isaeva M.P."/>
        </authorList>
    </citation>
    <scope>NUCLEOTIDE SEQUENCE</scope>
    <source>
        <strain evidence="8">10Alg 79</strain>
    </source>
</reference>
<dbReference type="Gene3D" id="3.40.50.1980">
    <property type="entry name" value="Nitrogenase molybdenum iron protein domain"/>
    <property type="match status" value="2"/>
</dbReference>
<evidence type="ECO:0000313" key="8">
    <source>
        <dbReference type="EMBL" id="MDQ2094622.1"/>
    </source>
</evidence>
<dbReference type="InterPro" id="IPR050492">
    <property type="entry name" value="Bact_metal-bind_prot9"/>
</dbReference>
<dbReference type="GO" id="GO:0006829">
    <property type="term" value="P:zinc ion transport"/>
    <property type="evidence" value="ECO:0007669"/>
    <property type="project" value="UniProtKB-KW"/>
</dbReference>
<dbReference type="EMBL" id="JANFFA010000003">
    <property type="protein sequence ID" value="MDQ2094622.1"/>
    <property type="molecule type" value="Genomic_DNA"/>
</dbReference>
<sequence>MEFINRVSGLALAVGLGFAGGAAQAEVPQVVTDIPPVHSLVARVMQGVGEPVLMVPPGASPHGYSLKPSEGRALSKAEIVVMVGGRLSPWLDEAADSLAPEAARVVLLGEETTIRYPFRAGHVHAHGDEDGHEEHAKEEHDHEEHAKEEHDHEEHAKEEHDHEEHAKEEHDHEEHAKEEHDHEEHAKDEHDHEEHAADLLQTDPHAWLDPENGKAWLMDVAEALAEADSENAETYRTNARAGVAEIDAAVARITPALADVKDKRFVVFHDSYQYFERRFGLSPALAIRLGDAVQPGPRRISELRAEVSAANITCAFTEPQFNAQLIDTVFENTTVRIATLDPLGVDVTPGPGLYPAVIEGIGTAIAGCLGADTE</sequence>
<feature type="region of interest" description="Disordered" evidence="6">
    <location>
        <begin position="123"/>
        <end position="195"/>
    </location>
</feature>
<dbReference type="Proteomes" id="UP001227162">
    <property type="component" value="Unassembled WGS sequence"/>
</dbReference>
<evidence type="ECO:0000256" key="1">
    <source>
        <dbReference type="ARBA" id="ARBA00011028"/>
    </source>
</evidence>
<proteinExistence type="inferred from homology"/>
<feature type="chain" id="PRO_5042609495" description="High-affinity zinc uptake system protein ZnuA" evidence="7">
    <location>
        <begin position="26"/>
        <end position="374"/>
    </location>
</feature>
<dbReference type="PANTHER" id="PTHR42953">
    <property type="entry name" value="HIGH-AFFINITY ZINC UPTAKE SYSTEM PROTEIN ZNUA-RELATED"/>
    <property type="match status" value="1"/>
</dbReference>
<evidence type="ECO:0000313" key="9">
    <source>
        <dbReference type="Proteomes" id="UP001227162"/>
    </source>
</evidence>
<evidence type="ECO:0000256" key="7">
    <source>
        <dbReference type="SAM" id="SignalP"/>
    </source>
</evidence>
<keyword evidence="4 7" id="KW-0732">Signal</keyword>
<organism evidence="8 9">
    <name type="scientific">Rhodalgimonas zhirmunskyi</name>
    <dbReference type="NCBI Taxonomy" id="2964767"/>
    <lineage>
        <taxon>Bacteria</taxon>
        <taxon>Pseudomonadati</taxon>
        <taxon>Pseudomonadota</taxon>
        <taxon>Alphaproteobacteria</taxon>
        <taxon>Rhodobacterales</taxon>
        <taxon>Roseobacteraceae</taxon>
        <taxon>Rhodalgimonas</taxon>
    </lineage>
</organism>
<evidence type="ECO:0000256" key="5">
    <source>
        <dbReference type="ARBA" id="ARBA00022906"/>
    </source>
</evidence>
<dbReference type="InterPro" id="IPR006127">
    <property type="entry name" value="ZnuA-like"/>
</dbReference>
<dbReference type="PANTHER" id="PTHR42953:SF3">
    <property type="entry name" value="HIGH-AFFINITY ZINC UPTAKE SYSTEM PROTEIN ZNUA"/>
    <property type="match status" value="1"/>
</dbReference>
<comment type="similarity">
    <text evidence="1">Belongs to the bacterial solute-binding protein 9 family.</text>
</comment>
<accession>A0AAJ1UEQ7</accession>
<keyword evidence="5" id="KW-0864">Zinc transport</keyword>
<comment type="caution">
    <text evidence="8">The sequence shown here is derived from an EMBL/GenBank/DDBJ whole genome shotgun (WGS) entry which is preliminary data.</text>
</comment>
<feature type="compositionally biased region" description="Basic and acidic residues" evidence="6">
    <location>
        <begin position="125"/>
        <end position="195"/>
    </location>
</feature>
<reference evidence="8" key="1">
    <citation type="submission" date="2022-07" db="EMBL/GenBank/DDBJ databases">
        <authorList>
            <person name="Otstavnykh N."/>
            <person name="Isaeva M."/>
            <person name="Bystritskaya E."/>
        </authorList>
    </citation>
    <scope>NUCLEOTIDE SEQUENCE</scope>
    <source>
        <strain evidence="8">10Alg 79</strain>
    </source>
</reference>
<protein>
    <recommendedName>
        <fullName evidence="2">High-affinity zinc uptake system protein ZnuA</fullName>
    </recommendedName>
</protein>
<evidence type="ECO:0000256" key="4">
    <source>
        <dbReference type="ARBA" id="ARBA00022729"/>
    </source>
</evidence>
<keyword evidence="3" id="KW-0813">Transport</keyword>
<name>A0AAJ1UEQ7_9RHOB</name>
<feature type="signal peptide" evidence="7">
    <location>
        <begin position="1"/>
        <end position="25"/>
    </location>
</feature>
<dbReference type="GO" id="GO:0046872">
    <property type="term" value="F:metal ion binding"/>
    <property type="evidence" value="ECO:0007669"/>
    <property type="project" value="InterPro"/>
</dbReference>
<dbReference type="SUPFAM" id="SSF53807">
    <property type="entry name" value="Helical backbone' metal receptor"/>
    <property type="match status" value="1"/>
</dbReference>
<evidence type="ECO:0000256" key="3">
    <source>
        <dbReference type="ARBA" id="ARBA00022448"/>
    </source>
</evidence>
<dbReference type="RefSeq" id="WP_317626244.1">
    <property type="nucleotide sequence ID" value="NZ_JANFFA010000003.1"/>
</dbReference>
<keyword evidence="9" id="KW-1185">Reference proteome</keyword>
<dbReference type="AlphaFoldDB" id="A0AAJ1UEQ7"/>
<dbReference type="Pfam" id="PF01297">
    <property type="entry name" value="ZnuA"/>
    <property type="match status" value="1"/>
</dbReference>
<evidence type="ECO:0000256" key="6">
    <source>
        <dbReference type="SAM" id="MobiDB-lite"/>
    </source>
</evidence>
<evidence type="ECO:0000256" key="2">
    <source>
        <dbReference type="ARBA" id="ARBA00015915"/>
    </source>
</evidence>
<keyword evidence="5" id="KW-0862">Zinc</keyword>
<keyword evidence="5" id="KW-0406">Ion transport</keyword>